<dbReference type="OMA" id="QWGSKIQ"/>
<feature type="compositionally biased region" description="Low complexity" evidence="6">
    <location>
        <begin position="370"/>
        <end position="393"/>
    </location>
</feature>
<dbReference type="AlphaFoldDB" id="Q2HI23"/>
<gene>
    <name evidence="9" type="ORF">CHGG_00131</name>
</gene>
<dbReference type="HOGENOM" id="CLU_019101_0_1_1"/>
<evidence type="ECO:0000313" key="10">
    <source>
        <dbReference type="Proteomes" id="UP000001056"/>
    </source>
</evidence>
<dbReference type="Proteomes" id="UP000001056">
    <property type="component" value="Unassembled WGS sequence"/>
</dbReference>
<dbReference type="InParanoid" id="Q2HI23"/>
<dbReference type="RefSeq" id="XP_001219352.1">
    <property type="nucleotide sequence ID" value="XM_001219351.1"/>
</dbReference>
<organism evidence="9 10">
    <name type="scientific">Chaetomium globosum (strain ATCC 6205 / CBS 148.51 / DSM 1962 / NBRC 6347 / NRRL 1970)</name>
    <name type="common">Soil fungus</name>
    <dbReference type="NCBI Taxonomy" id="306901"/>
    <lineage>
        <taxon>Eukaryota</taxon>
        <taxon>Fungi</taxon>
        <taxon>Dikarya</taxon>
        <taxon>Ascomycota</taxon>
        <taxon>Pezizomycotina</taxon>
        <taxon>Sordariomycetes</taxon>
        <taxon>Sordariomycetidae</taxon>
        <taxon>Sordariales</taxon>
        <taxon>Chaetomiaceae</taxon>
        <taxon>Chaetomium</taxon>
    </lineage>
</organism>
<dbReference type="InterPro" id="IPR049326">
    <property type="entry name" value="Rhodopsin_dom_fungi"/>
</dbReference>
<feature type="transmembrane region" description="Helical" evidence="7">
    <location>
        <begin position="233"/>
        <end position="255"/>
    </location>
</feature>
<evidence type="ECO:0000256" key="3">
    <source>
        <dbReference type="ARBA" id="ARBA00022989"/>
    </source>
</evidence>
<dbReference type="OrthoDB" id="2988756at2759"/>
<dbReference type="PANTHER" id="PTHR33048:SF2">
    <property type="entry name" value="SRPK"/>
    <property type="match status" value="1"/>
</dbReference>
<dbReference type="eggNOG" id="ENOG502SHUR">
    <property type="taxonomic scope" value="Eukaryota"/>
</dbReference>
<feature type="transmembrane region" description="Helical" evidence="7">
    <location>
        <begin position="129"/>
        <end position="151"/>
    </location>
</feature>
<accession>Q2HI23</accession>
<dbReference type="PANTHER" id="PTHR33048">
    <property type="entry name" value="PTH11-LIKE INTEGRAL MEMBRANE PROTEIN (AFU_ORTHOLOGUE AFUA_5G11245)"/>
    <property type="match status" value="1"/>
</dbReference>
<evidence type="ECO:0000259" key="8">
    <source>
        <dbReference type="Pfam" id="PF20684"/>
    </source>
</evidence>
<evidence type="ECO:0000256" key="1">
    <source>
        <dbReference type="ARBA" id="ARBA00004141"/>
    </source>
</evidence>
<dbReference type="GO" id="GO:0016020">
    <property type="term" value="C:membrane"/>
    <property type="evidence" value="ECO:0007669"/>
    <property type="project" value="UniProtKB-SubCell"/>
</dbReference>
<proteinExistence type="inferred from homology"/>
<comment type="similarity">
    <text evidence="5">Belongs to the SAT4 family.</text>
</comment>
<evidence type="ECO:0000256" key="4">
    <source>
        <dbReference type="ARBA" id="ARBA00023136"/>
    </source>
</evidence>
<evidence type="ECO:0000256" key="7">
    <source>
        <dbReference type="SAM" id="Phobius"/>
    </source>
</evidence>
<feature type="transmembrane region" description="Helical" evidence="7">
    <location>
        <begin position="7"/>
        <end position="24"/>
    </location>
</feature>
<feature type="transmembrane region" description="Helical" evidence="7">
    <location>
        <begin position="96"/>
        <end position="117"/>
    </location>
</feature>
<comment type="subcellular location">
    <subcellularLocation>
        <location evidence="1">Membrane</location>
        <topology evidence="1">Multi-pass membrane protein</topology>
    </subcellularLocation>
</comment>
<evidence type="ECO:0000256" key="2">
    <source>
        <dbReference type="ARBA" id="ARBA00022692"/>
    </source>
</evidence>
<dbReference type="VEuPathDB" id="FungiDB:CHGG_00131"/>
<feature type="region of interest" description="Disordered" evidence="6">
    <location>
        <begin position="370"/>
        <end position="401"/>
    </location>
</feature>
<dbReference type="InterPro" id="IPR052337">
    <property type="entry name" value="SAT4-like"/>
</dbReference>
<evidence type="ECO:0000313" key="9">
    <source>
        <dbReference type="EMBL" id="EAQ91896.1"/>
    </source>
</evidence>
<keyword evidence="4 7" id="KW-0472">Membrane</keyword>
<evidence type="ECO:0000256" key="5">
    <source>
        <dbReference type="ARBA" id="ARBA00038359"/>
    </source>
</evidence>
<reference evidence="10" key="1">
    <citation type="journal article" date="2015" name="Genome Announc.">
        <title>Draft genome sequence of the cellulolytic fungus Chaetomium globosum.</title>
        <authorList>
            <person name="Cuomo C.A."/>
            <person name="Untereiner W.A."/>
            <person name="Ma L.-J."/>
            <person name="Grabherr M."/>
            <person name="Birren B.W."/>
        </authorList>
    </citation>
    <scope>NUCLEOTIDE SEQUENCE [LARGE SCALE GENOMIC DNA]</scope>
    <source>
        <strain evidence="10">ATCC 6205 / CBS 148.51 / DSM 1962 / NBRC 6347 / NRRL 1970</strain>
    </source>
</reference>
<keyword evidence="10" id="KW-1185">Reference proteome</keyword>
<feature type="transmembrane region" description="Helical" evidence="7">
    <location>
        <begin position="39"/>
        <end position="60"/>
    </location>
</feature>
<dbReference type="Pfam" id="PF20684">
    <property type="entry name" value="Fung_rhodopsin"/>
    <property type="match status" value="1"/>
</dbReference>
<sequence>MSGNAETFTLLSLVVAIILLRIVVRLRSVGLRGLHLDDYLMPLAGILCIIDFVAAIYVVIKANGLTNSYMTDEERAALSPDSEEYAHRVIGSKIQVFGWTLYAASLWCIKACVAIFYSRLTANLARLQIRVYIAYAFIGATWVLTTCLLLFGCWPMSKYWQINPDPGICQPTNSKLYVLSVLIPDVLTDIYLLSIPVPVCHITHSLPVPSVADTNSDQLLWAVNISFKKKVSLIFLFSGVIFVIAAAIIRGVVILNSGPEGAVSGSEWAVREEFVSIAVSNLPILYSPIRSFCNKIGLSALFSTHNTNNKTPFEGRTIGGGGGGSGYPLRKPNKDPHGTVPAWGSDEQILCENGIQNPARDIVVAREVAVESEAGSVKGPPGSSWAASAASGWNTGPTSRG</sequence>
<dbReference type="GeneID" id="4387954"/>
<keyword evidence="3 7" id="KW-1133">Transmembrane helix</keyword>
<feature type="domain" description="Rhodopsin" evidence="8">
    <location>
        <begin position="20"/>
        <end position="200"/>
    </location>
</feature>
<dbReference type="EMBL" id="CH408029">
    <property type="protein sequence ID" value="EAQ91896.1"/>
    <property type="molecule type" value="Genomic_DNA"/>
</dbReference>
<evidence type="ECO:0000256" key="6">
    <source>
        <dbReference type="SAM" id="MobiDB-lite"/>
    </source>
</evidence>
<name>Q2HI23_CHAGB</name>
<protein>
    <recommendedName>
        <fullName evidence="8">Rhodopsin domain-containing protein</fullName>
    </recommendedName>
</protein>
<keyword evidence="2 7" id="KW-0812">Transmembrane</keyword>